<gene>
    <name evidence="5" type="ORF">DLD77_03580</name>
</gene>
<dbReference type="InterPro" id="IPR026856">
    <property type="entry name" value="Sialidase_fam"/>
</dbReference>
<dbReference type="Pfam" id="PF13088">
    <property type="entry name" value="BNR_2"/>
    <property type="match status" value="1"/>
</dbReference>
<dbReference type="Proteomes" id="UP000246099">
    <property type="component" value="Chromosome"/>
</dbReference>
<evidence type="ECO:0000259" key="4">
    <source>
        <dbReference type="Pfam" id="PF13088"/>
    </source>
</evidence>
<dbReference type="SUPFAM" id="SSF50939">
    <property type="entry name" value="Sialidases"/>
    <property type="match status" value="1"/>
</dbReference>
<protein>
    <recommendedName>
        <fullName evidence="3">exo-alpha-sialidase</fullName>
        <ecNumber evidence="3">3.2.1.18</ecNumber>
    </recommendedName>
</protein>
<accession>A0ABM6WA61</accession>
<reference evidence="5 6" key="1">
    <citation type="submission" date="2018-05" db="EMBL/GenBank/DDBJ databases">
        <title>Chitinophaga sp. nov., isolated from rhizosphere soil of Alhagi.</title>
        <authorList>
            <person name="Liu Y."/>
        </authorList>
    </citation>
    <scope>NUCLEOTIDE SEQUENCE [LARGE SCALE GENOMIC DNA]</scope>
    <source>
        <strain evidence="5 6">T22</strain>
    </source>
</reference>
<comment type="similarity">
    <text evidence="2">Belongs to the glycosyl hydrolase 33 family.</text>
</comment>
<feature type="domain" description="Sialidase" evidence="4">
    <location>
        <begin position="52"/>
        <end position="338"/>
    </location>
</feature>
<proteinExistence type="inferred from homology"/>
<evidence type="ECO:0000256" key="2">
    <source>
        <dbReference type="ARBA" id="ARBA00009348"/>
    </source>
</evidence>
<dbReference type="PANTHER" id="PTHR10628:SF30">
    <property type="entry name" value="EXO-ALPHA-SIALIDASE"/>
    <property type="match status" value="1"/>
</dbReference>
<evidence type="ECO:0000256" key="3">
    <source>
        <dbReference type="ARBA" id="ARBA00012733"/>
    </source>
</evidence>
<keyword evidence="6" id="KW-1185">Reference proteome</keyword>
<evidence type="ECO:0000313" key="5">
    <source>
        <dbReference type="EMBL" id="AWO00841.1"/>
    </source>
</evidence>
<dbReference type="RefSeq" id="WP_119076711.1">
    <property type="nucleotide sequence ID" value="NZ_CP029600.1"/>
</dbReference>
<organism evidence="5 6">
    <name type="scientific">Chitinophaga alhagiae</name>
    <dbReference type="NCBI Taxonomy" id="2203219"/>
    <lineage>
        <taxon>Bacteria</taxon>
        <taxon>Pseudomonadati</taxon>
        <taxon>Bacteroidota</taxon>
        <taxon>Chitinophagia</taxon>
        <taxon>Chitinophagales</taxon>
        <taxon>Chitinophagaceae</taxon>
        <taxon>Chitinophaga</taxon>
    </lineage>
</organism>
<evidence type="ECO:0000313" key="6">
    <source>
        <dbReference type="Proteomes" id="UP000246099"/>
    </source>
</evidence>
<dbReference type="InterPro" id="IPR011040">
    <property type="entry name" value="Sialidase"/>
</dbReference>
<sequence>MVNIQKIIIAVMLLYPLLGNGQDAPRKTVLWRANEDSIHAHFVYGLAVTTRGTILAFAEARIRDGADDGAHHIVMKRSTDGGNTFSASKVLVNSDHGQSWANPTIVQDAKTGRLFLFYALNHGNDSSQVFYMTSTDDGLTWSGIVEVTHLFDGNPHGWTFHLPGPGHGIQLKNKRLIVPVWHRKSISFAAADRMYGVNCIYSDDHGKTWKNGWDAPVGEFNESQVVEKANGDVLLVGRMYSPQYGSFQAKVTSRNRGANWQAPAVYDEGLTGAVCDIGLTRYALKPNIILVSQPADLKKRRDLTIRLSKNEGATWPVSKLLQEGSATYSDLAVLPDGGILCLYGHGGSRHMPDVVTVARFSLKWVLENQE</sequence>
<dbReference type="EMBL" id="CP029600">
    <property type="protein sequence ID" value="AWO00841.1"/>
    <property type="molecule type" value="Genomic_DNA"/>
</dbReference>
<dbReference type="CDD" id="cd15482">
    <property type="entry name" value="Sialidase_non-viral"/>
    <property type="match status" value="1"/>
</dbReference>
<evidence type="ECO:0000256" key="1">
    <source>
        <dbReference type="ARBA" id="ARBA00000427"/>
    </source>
</evidence>
<comment type="catalytic activity">
    <reaction evidence="1">
        <text>Hydrolysis of alpha-(2-&gt;3)-, alpha-(2-&gt;6)-, alpha-(2-&gt;8)- glycosidic linkages of terminal sialic acid residues in oligosaccharides, glycoproteins, glycolipids, colominic acid and synthetic substrates.</text>
        <dbReference type="EC" id="3.2.1.18"/>
    </reaction>
</comment>
<dbReference type="Gene3D" id="2.120.10.10">
    <property type="match status" value="1"/>
</dbReference>
<dbReference type="InterPro" id="IPR036278">
    <property type="entry name" value="Sialidase_sf"/>
</dbReference>
<dbReference type="PANTHER" id="PTHR10628">
    <property type="entry name" value="SIALIDASE"/>
    <property type="match status" value="1"/>
</dbReference>
<dbReference type="EC" id="3.2.1.18" evidence="3"/>
<name>A0ABM6WA61_9BACT</name>